<feature type="compositionally biased region" description="Low complexity" evidence="6">
    <location>
        <begin position="73"/>
        <end position="83"/>
    </location>
</feature>
<feature type="compositionally biased region" description="Basic and acidic residues" evidence="6">
    <location>
        <begin position="63"/>
        <end position="72"/>
    </location>
</feature>
<evidence type="ECO:0000256" key="4">
    <source>
        <dbReference type="ARBA" id="ARBA00023163"/>
    </source>
</evidence>
<evidence type="ECO:0000256" key="1">
    <source>
        <dbReference type="ARBA" id="ARBA00004123"/>
    </source>
</evidence>
<feature type="region of interest" description="Disordered" evidence="6">
    <location>
        <begin position="403"/>
        <end position="449"/>
    </location>
</feature>
<keyword evidence="3" id="KW-0238">DNA-binding</keyword>
<organism evidence="8 9">
    <name type="scientific">Jaapia argillacea MUCL 33604</name>
    <dbReference type="NCBI Taxonomy" id="933084"/>
    <lineage>
        <taxon>Eukaryota</taxon>
        <taxon>Fungi</taxon>
        <taxon>Dikarya</taxon>
        <taxon>Basidiomycota</taxon>
        <taxon>Agaricomycotina</taxon>
        <taxon>Agaricomycetes</taxon>
        <taxon>Agaricomycetidae</taxon>
        <taxon>Jaapiales</taxon>
        <taxon>Jaapiaceae</taxon>
        <taxon>Jaapia</taxon>
    </lineage>
</organism>
<evidence type="ECO:0000256" key="2">
    <source>
        <dbReference type="ARBA" id="ARBA00023015"/>
    </source>
</evidence>
<proteinExistence type="predicted"/>
<feature type="region of interest" description="Disordered" evidence="6">
    <location>
        <begin position="313"/>
        <end position="359"/>
    </location>
</feature>
<dbReference type="Proteomes" id="UP000027265">
    <property type="component" value="Unassembled WGS sequence"/>
</dbReference>
<protein>
    <recommendedName>
        <fullName evidence="7">BHLH domain-containing protein</fullName>
    </recommendedName>
</protein>
<evidence type="ECO:0000256" key="6">
    <source>
        <dbReference type="SAM" id="MobiDB-lite"/>
    </source>
</evidence>
<dbReference type="OrthoDB" id="5778525at2759"/>
<keyword evidence="9" id="KW-1185">Reference proteome</keyword>
<accession>A0A067Q1H9</accession>
<evidence type="ECO:0000259" key="7">
    <source>
        <dbReference type="PROSITE" id="PS50888"/>
    </source>
</evidence>
<evidence type="ECO:0000313" key="8">
    <source>
        <dbReference type="EMBL" id="KDQ57362.1"/>
    </source>
</evidence>
<evidence type="ECO:0000256" key="5">
    <source>
        <dbReference type="ARBA" id="ARBA00023242"/>
    </source>
</evidence>
<feature type="region of interest" description="Disordered" evidence="6">
    <location>
        <begin position="63"/>
        <end position="121"/>
    </location>
</feature>
<feature type="compositionally biased region" description="Low complexity" evidence="6">
    <location>
        <begin position="227"/>
        <end position="258"/>
    </location>
</feature>
<dbReference type="AlphaFoldDB" id="A0A067Q1H9"/>
<gene>
    <name evidence="8" type="ORF">JAAARDRAFT_35993</name>
</gene>
<feature type="compositionally biased region" description="Basic and acidic residues" evidence="6">
    <location>
        <begin position="348"/>
        <end position="358"/>
    </location>
</feature>
<dbReference type="InParanoid" id="A0A067Q1H9"/>
<name>A0A067Q1H9_9AGAM</name>
<dbReference type="GO" id="GO:0000981">
    <property type="term" value="F:DNA-binding transcription factor activity, RNA polymerase II-specific"/>
    <property type="evidence" value="ECO:0007669"/>
    <property type="project" value="TreeGrafter"/>
</dbReference>
<evidence type="ECO:0000256" key="3">
    <source>
        <dbReference type="ARBA" id="ARBA00023125"/>
    </source>
</evidence>
<dbReference type="PANTHER" id="PTHR15741:SF27">
    <property type="entry name" value="TRANSCRIPTION FACTOR AP-4"/>
    <property type="match status" value="1"/>
</dbReference>
<dbReference type="HOGENOM" id="CLU_051713_0_0_1"/>
<comment type="subcellular location">
    <subcellularLocation>
        <location evidence="1">Nucleus</location>
    </subcellularLocation>
</comment>
<keyword evidence="5" id="KW-0539">Nucleus</keyword>
<feature type="domain" description="BHLH" evidence="7">
    <location>
        <begin position="272"/>
        <end position="375"/>
    </location>
</feature>
<feature type="region of interest" description="Disordered" evidence="6">
    <location>
        <begin position="160"/>
        <end position="286"/>
    </location>
</feature>
<dbReference type="GO" id="GO:0000978">
    <property type="term" value="F:RNA polymerase II cis-regulatory region sequence-specific DNA binding"/>
    <property type="evidence" value="ECO:0007669"/>
    <property type="project" value="TreeGrafter"/>
</dbReference>
<keyword evidence="2" id="KW-0805">Transcription regulation</keyword>
<dbReference type="SUPFAM" id="SSF47459">
    <property type="entry name" value="HLH, helix-loop-helix DNA-binding domain"/>
    <property type="match status" value="1"/>
</dbReference>
<dbReference type="Gene3D" id="4.10.280.10">
    <property type="entry name" value="Helix-loop-helix DNA-binding domain"/>
    <property type="match status" value="1"/>
</dbReference>
<dbReference type="PROSITE" id="PS50888">
    <property type="entry name" value="BHLH"/>
    <property type="match status" value="1"/>
</dbReference>
<dbReference type="STRING" id="933084.A0A067Q1H9"/>
<keyword evidence="4" id="KW-0804">Transcription</keyword>
<dbReference type="EMBL" id="KL197720">
    <property type="protein sequence ID" value="KDQ57362.1"/>
    <property type="molecule type" value="Genomic_DNA"/>
</dbReference>
<sequence length="449" mass="48053">MPLLSPTESHAFQSFLSSIDYGDYSGSSLPAEWVGYAQEIVGDLPVAGEGKLAKATKDLMALDGDRDRDRSDAWSSGSSSASSYTPSLNGDQSRTRIQDSPVFSNGIPPSSSSSSNLASSSSQLNLTQTLFSSYPNPNVHQPPINSYSSILNHIAPSHTQFRVQPPSSSQSTPTPPPSNGIPHPKPKRGSTDDTMLASNKRRRSSPAPTTLLSRSSTVPSSHHHHISQSAPAPSRSSTSSSQRSGSVSGSSTSTTSTLRPPPSKPPLLTASQKKANHIQSEQKRRANIRRGYEALCDTVPALREAIKKEEEEARLAKKNGEKVESDKGAKKGKRRGKKGANGNGNVEDGERADGRAGPRSENVVLQKTIDYIQDLLSDRTVLLTRLQRARSMLFPAHPALMPSQTRLGPDGKPLWEREWGGGTGDVDIGDGEGEGEEGEQEGGESDEDL</sequence>
<dbReference type="GO" id="GO:0046983">
    <property type="term" value="F:protein dimerization activity"/>
    <property type="evidence" value="ECO:0007669"/>
    <property type="project" value="InterPro"/>
</dbReference>
<dbReference type="InterPro" id="IPR052207">
    <property type="entry name" value="Max-like/E-box_TFs"/>
</dbReference>
<feature type="compositionally biased region" description="Low complexity" evidence="6">
    <location>
        <begin position="110"/>
        <end position="121"/>
    </location>
</feature>
<dbReference type="GO" id="GO:0005634">
    <property type="term" value="C:nucleus"/>
    <property type="evidence" value="ECO:0007669"/>
    <property type="project" value="UniProtKB-SubCell"/>
</dbReference>
<feature type="compositionally biased region" description="Acidic residues" evidence="6">
    <location>
        <begin position="427"/>
        <end position="449"/>
    </location>
</feature>
<feature type="compositionally biased region" description="Polar residues" evidence="6">
    <location>
        <begin position="206"/>
        <end position="220"/>
    </location>
</feature>
<evidence type="ECO:0000313" key="9">
    <source>
        <dbReference type="Proteomes" id="UP000027265"/>
    </source>
</evidence>
<dbReference type="InterPro" id="IPR011598">
    <property type="entry name" value="bHLH_dom"/>
</dbReference>
<dbReference type="PANTHER" id="PTHR15741">
    <property type="entry name" value="BASIC HELIX-LOOP-HELIX ZIP TRANSCRIPTION FACTOR"/>
    <property type="match status" value="1"/>
</dbReference>
<reference evidence="9" key="1">
    <citation type="journal article" date="2014" name="Proc. Natl. Acad. Sci. U.S.A.">
        <title>Extensive sampling of basidiomycete genomes demonstrates inadequacy of the white-rot/brown-rot paradigm for wood decay fungi.</title>
        <authorList>
            <person name="Riley R."/>
            <person name="Salamov A.A."/>
            <person name="Brown D.W."/>
            <person name="Nagy L.G."/>
            <person name="Floudas D."/>
            <person name="Held B.W."/>
            <person name="Levasseur A."/>
            <person name="Lombard V."/>
            <person name="Morin E."/>
            <person name="Otillar R."/>
            <person name="Lindquist E.A."/>
            <person name="Sun H."/>
            <person name="LaButti K.M."/>
            <person name="Schmutz J."/>
            <person name="Jabbour D."/>
            <person name="Luo H."/>
            <person name="Baker S.E."/>
            <person name="Pisabarro A.G."/>
            <person name="Walton J.D."/>
            <person name="Blanchette R.A."/>
            <person name="Henrissat B."/>
            <person name="Martin F."/>
            <person name="Cullen D."/>
            <person name="Hibbett D.S."/>
            <person name="Grigoriev I.V."/>
        </authorList>
    </citation>
    <scope>NUCLEOTIDE SEQUENCE [LARGE SCALE GENOMIC DNA]</scope>
    <source>
        <strain evidence="9">MUCL 33604</strain>
    </source>
</reference>
<feature type="compositionally biased region" description="Basic and acidic residues" evidence="6">
    <location>
        <begin position="313"/>
        <end position="329"/>
    </location>
</feature>
<dbReference type="InterPro" id="IPR036638">
    <property type="entry name" value="HLH_DNA-bd_sf"/>
</dbReference>